<accession>A0A5J4QRQ3</accession>
<sequence>MAKALETNDAFKAAIAAEIGKIAPGLITLQVKGLITGIELIKTNDGATFGVDFYQIPSENTHKFGGTLPGAIAFNVDEVAEDAIASVVVRVTPATAELAIGDLAVVNSKGEEAAYVKINEVKKYNGSITRATTATGLYEVVFGLSKDVDGTKLAEIAKAEAGYTAFALTAAKDEVRNVLTGFDITFEVKTNFDDPSFLAVYDEKENGGSNPDFFGNGKAFIFTVAGKPVNDLNSGLTTADMIWPSSGPYTAIAGNTGVLSGLDRQAKPNLPVQFDTPFDIVLDKGLSNAYAYYVNIVPVLGATTTESDAYKKISGLKVYRVGETASITIPSANVLEEKTLVFEVNAVNYDGTLVDPDGKTFRVIIDTAAPGTTLNFVSDIKSADDADGFSTTEVAIPFLTSANSSKVKSYELSIPVEGTTIESSEDITLGSGFISTKIEITAPTPSNVSKILFKGILPKNLKEDVPYTGTLTLRGANQLALAIYTVKLTKILPTGAPSTGLGLNNGTTAGDNIADGSYTIADKANGKIVLVPGITGIEDNEPLNKVSYTYQYGSLFEDGYTLSVSGAGITDIVKNKEVTGVYLNQDYYKAGTFTAKYEYNYGKILFGGKEEHKVDLTSKLKSVRIASLLEGYDPTVSFTAVGAFSTTSDLTLALKLVLKENAVNGKDSWTTGTVGLLQADYANYIDLTASKAYVRLNTGPATTKDVDLVLAGYNSDEQLLIKIPQEALAGLEAPAISSDPAVTRSYGLSITLVDKLGGTLEIIKTAVLKLSYDIDPVVAVVTFDPEDI</sequence>
<name>A0A5J4QRQ3_9ZZZZ</name>
<gene>
    <name evidence="1" type="ORF">EZS27_026781</name>
</gene>
<reference evidence="1" key="1">
    <citation type="submission" date="2019-03" db="EMBL/GenBank/DDBJ databases">
        <title>Single cell metagenomics reveals metabolic interactions within the superorganism composed of flagellate Streblomastix strix and complex community of Bacteroidetes bacteria on its surface.</title>
        <authorList>
            <person name="Treitli S.C."/>
            <person name="Kolisko M."/>
            <person name="Husnik F."/>
            <person name="Keeling P."/>
            <person name="Hampl V."/>
        </authorList>
    </citation>
    <scope>NUCLEOTIDE SEQUENCE</scope>
    <source>
        <strain evidence="1">STM</strain>
    </source>
</reference>
<proteinExistence type="predicted"/>
<dbReference type="EMBL" id="SNRY01002716">
    <property type="protein sequence ID" value="KAA6323818.1"/>
    <property type="molecule type" value="Genomic_DNA"/>
</dbReference>
<protein>
    <submittedName>
        <fullName evidence="1">Uncharacterized protein</fullName>
    </submittedName>
</protein>
<dbReference type="AlphaFoldDB" id="A0A5J4QRQ3"/>
<comment type="caution">
    <text evidence="1">The sequence shown here is derived from an EMBL/GenBank/DDBJ whole genome shotgun (WGS) entry which is preliminary data.</text>
</comment>
<evidence type="ECO:0000313" key="1">
    <source>
        <dbReference type="EMBL" id="KAA6323818.1"/>
    </source>
</evidence>
<organism evidence="1">
    <name type="scientific">termite gut metagenome</name>
    <dbReference type="NCBI Taxonomy" id="433724"/>
    <lineage>
        <taxon>unclassified sequences</taxon>
        <taxon>metagenomes</taxon>
        <taxon>organismal metagenomes</taxon>
    </lineage>
</organism>